<evidence type="ECO:0000256" key="1">
    <source>
        <dbReference type="SAM" id="MobiDB-lite"/>
    </source>
</evidence>
<comment type="caution">
    <text evidence="2">The sequence shown here is derived from an EMBL/GenBank/DDBJ whole genome shotgun (WGS) entry which is preliminary data.</text>
</comment>
<dbReference type="AlphaFoldDB" id="A0A0R1FCG1"/>
<protein>
    <recommendedName>
        <fullName evidence="4">Lipoprotein</fullName>
    </recommendedName>
</protein>
<feature type="compositionally biased region" description="Low complexity" evidence="1">
    <location>
        <begin position="59"/>
        <end position="76"/>
    </location>
</feature>
<sequence>MRRWLLGATLLIVVGVLSGCGQDELRKEKAALASSSARLESRASVLDARESSLDKVRASTESSSIAESESQAIAESESQEKADSQASSASAAFSSQAESVSAAAESISQNQINSPVQAVDWVKQQRGEQDGHGKMTWQASTTGEKDGQHYFVVQGRREDGKVDDALDLIVLSTGEIMTRDSAAGKALVE</sequence>
<dbReference type="EMBL" id="AZCN01000001">
    <property type="protein sequence ID" value="KRK19343.1"/>
    <property type="molecule type" value="Genomic_DNA"/>
</dbReference>
<feature type="compositionally biased region" description="Basic and acidic residues" evidence="1">
    <location>
        <begin position="47"/>
        <end position="58"/>
    </location>
</feature>
<feature type="region of interest" description="Disordered" evidence="1">
    <location>
        <begin position="42"/>
        <end position="95"/>
    </location>
</feature>
<evidence type="ECO:0000313" key="3">
    <source>
        <dbReference type="Proteomes" id="UP000051181"/>
    </source>
</evidence>
<dbReference type="PATRIC" id="fig|913848.6.peg.86"/>
<dbReference type="Proteomes" id="UP000051181">
    <property type="component" value="Unassembled WGS sequence"/>
</dbReference>
<accession>A0A0R1FCG1</accession>
<dbReference type="RefSeq" id="WP_010010434.1">
    <property type="nucleotide sequence ID" value="NZ_AZCN01000001.1"/>
</dbReference>
<organism evidence="2 3">
    <name type="scientific">Loigolactobacillus coryniformis subsp. coryniformis KCTC 3167 = DSM 20001</name>
    <dbReference type="NCBI Taxonomy" id="913848"/>
    <lineage>
        <taxon>Bacteria</taxon>
        <taxon>Bacillati</taxon>
        <taxon>Bacillota</taxon>
        <taxon>Bacilli</taxon>
        <taxon>Lactobacillales</taxon>
        <taxon>Lactobacillaceae</taxon>
        <taxon>Loigolactobacillus</taxon>
    </lineage>
</organism>
<proteinExistence type="predicted"/>
<evidence type="ECO:0008006" key="4">
    <source>
        <dbReference type="Google" id="ProtNLM"/>
    </source>
</evidence>
<evidence type="ECO:0000313" key="2">
    <source>
        <dbReference type="EMBL" id="KRK19343.1"/>
    </source>
</evidence>
<gene>
    <name evidence="2" type="ORF">FD22_GL000088</name>
</gene>
<dbReference type="PROSITE" id="PS51257">
    <property type="entry name" value="PROKAR_LIPOPROTEIN"/>
    <property type="match status" value="1"/>
</dbReference>
<reference evidence="2 3" key="1">
    <citation type="journal article" date="2015" name="Genome Announc.">
        <title>Expanding the biotechnology potential of lactobacilli through comparative genomics of 213 strains and associated genera.</title>
        <authorList>
            <person name="Sun Z."/>
            <person name="Harris H.M."/>
            <person name="McCann A."/>
            <person name="Guo C."/>
            <person name="Argimon S."/>
            <person name="Zhang W."/>
            <person name="Yang X."/>
            <person name="Jeffery I.B."/>
            <person name="Cooney J.C."/>
            <person name="Kagawa T.F."/>
            <person name="Liu W."/>
            <person name="Song Y."/>
            <person name="Salvetti E."/>
            <person name="Wrobel A."/>
            <person name="Rasinkangas P."/>
            <person name="Parkhill J."/>
            <person name="Rea M.C."/>
            <person name="O'Sullivan O."/>
            <person name="Ritari J."/>
            <person name="Douillard F.P."/>
            <person name="Paul Ross R."/>
            <person name="Yang R."/>
            <person name="Briner A.E."/>
            <person name="Felis G.E."/>
            <person name="de Vos W.M."/>
            <person name="Barrangou R."/>
            <person name="Klaenhammer T.R."/>
            <person name="Caufield P.W."/>
            <person name="Cui Y."/>
            <person name="Zhang H."/>
            <person name="O'Toole P.W."/>
        </authorList>
    </citation>
    <scope>NUCLEOTIDE SEQUENCE [LARGE SCALE GENOMIC DNA]</scope>
    <source>
        <strain evidence="2 3">DSM 20001</strain>
    </source>
</reference>
<feature type="compositionally biased region" description="Low complexity" evidence="1">
    <location>
        <begin position="84"/>
        <end position="95"/>
    </location>
</feature>
<dbReference type="GeneID" id="65918402"/>
<name>A0A0R1FCG1_9LACO</name>